<keyword evidence="2" id="KW-1185">Reference proteome</keyword>
<accession>A0A2S4LX65</accession>
<comment type="caution">
    <text evidence="1">The sequence shown here is derived from an EMBL/GenBank/DDBJ whole genome shotgun (WGS) entry which is preliminary data.</text>
</comment>
<organism evidence="1 2">
    <name type="scientific">Paraburkholderia eburnea</name>
    <dbReference type="NCBI Taxonomy" id="1189126"/>
    <lineage>
        <taxon>Bacteria</taxon>
        <taxon>Pseudomonadati</taxon>
        <taxon>Pseudomonadota</taxon>
        <taxon>Betaproteobacteria</taxon>
        <taxon>Burkholderiales</taxon>
        <taxon>Burkholderiaceae</taxon>
        <taxon>Paraburkholderia</taxon>
    </lineage>
</organism>
<proteinExistence type="predicted"/>
<dbReference type="Proteomes" id="UP000237381">
    <property type="component" value="Unassembled WGS sequence"/>
</dbReference>
<dbReference type="EMBL" id="PQGA01000020">
    <property type="protein sequence ID" value="POR47050.1"/>
    <property type="molecule type" value="Genomic_DNA"/>
</dbReference>
<gene>
    <name evidence="1" type="ORF">B0G62_12043</name>
</gene>
<reference evidence="1 2" key="1">
    <citation type="submission" date="2018-01" db="EMBL/GenBank/DDBJ databases">
        <title>Genomic Encyclopedia of Type Strains, Phase III (KMG-III): the genomes of soil and plant-associated and newly described type strains.</title>
        <authorList>
            <person name="Whitman W."/>
        </authorList>
    </citation>
    <scope>NUCLEOTIDE SEQUENCE [LARGE SCALE GENOMIC DNA]</scope>
    <source>
        <strain evidence="1 2">JCM 18070</strain>
    </source>
</reference>
<evidence type="ECO:0000313" key="2">
    <source>
        <dbReference type="Proteomes" id="UP000237381"/>
    </source>
</evidence>
<dbReference type="RefSeq" id="WP_181315643.1">
    <property type="nucleotide sequence ID" value="NZ_PQGA01000020.1"/>
</dbReference>
<protein>
    <submittedName>
        <fullName evidence="1">Uncharacterized protein</fullName>
    </submittedName>
</protein>
<evidence type="ECO:0000313" key="1">
    <source>
        <dbReference type="EMBL" id="POR47050.1"/>
    </source>
</evidence>
<name>A0A2S4LX65_9BURK</name>
<sequence length="462" mass="47319">MSNSTTLLDTIATNQVAKEVIANALFDAASPAMIWGRRASTTSSLTWGYYGGTYMVGTTANAIANGTVTLTASATNYVYASATTGSVSVNTTGFPAGSIPLYQIVTSSTGISSYTDCRSYQPSAIAGTVRSATSEGSGTPVLDAANSTAQTLAFKSLIGGAGVTVTDGGSNGLTISTSGTSGTVTGGSNEGSGVGVLDTASTTSSNLAFKTLVAGSGITITDNGSAGIAIDANTAAAAAPAIQQNGTTVVSAATQLNFQGAQVTNPGGSQAQIALFSGFGTPDQLPNLSNFTWVNQGSATALQEPWGISLSTPKAGGENCACLVIAAPATPYQIVARMRAFPASSSYIKCGLVWRNSSSGLLQAAGLLYQSGFQYGIGNFNSPTSWNGFQGSQYAMTFWPDWHRIRDDGTNRYYDVSPDGVTWVNMYSFSRTTFLTPDQVGFFADPNGQAVGLSLFSWYAGA</sequence>
<dbReference type="AlphaFoldDB" id="A0A2S4LX65"/>